<proteinExistence type="predicted"/>
<dbReference type="RefSeq" id="WP_069431726.1">
    <property type="nucleotide sequence ID" value="NZ_MEHA01000011.1"/>
</dbReference>
<gene>
    <name evidence="1" type="ORF">BEI59_15955</name>
</gene>
<comment type="caution">
    <text evidence="1">The sequence shown here is derived from an EMBL/GenBank/DDBJ whole genome shotgun (WGS) entry which is preliminary data.</text>
</comment>
<dbReference type="EMBL" id="MEHA01000011">
    <property type="protein sequence ID" value="ODR50350.1"/>
    <property type="molecule type" value="Genomic_DNA"/>
</dbReference>
<sequence length="162" mass="18461">MITECREILIETLKAAGIRNKPYTSQKFLSLAQESHVGAVLFEKESLQKEPLNRVYTGEDGKKRKRKRLFSRMASFNIVIGEYTVEAAEAIYENFLEQLPAGFYVDGNYVSIEADEAEWMDEKDHVLKSKVAVQLLVLCNGGLYKDTDYLQTDKVDIQVGKE</sequence>
<name>A0A1E3UIE0_9FIRM</name>
<organism evidence="1 2">
    <name type="scientific">Eisenbergiella tayi</name>
    <dbReference type="NCBI Taxonomy" id="1432052"/>
    <lineage>
        <taxon>Bacteria</taxon>
        <taxon>Bacillati</taxon>
        <taxon>Bacillota</taxon>
        <taxon>Clostridia</taxon>
        <taxon>Lachnospirales</taxon>
        <taxon>Lachnospiraceae</taxon>
        <taxon>Eisenbergiella</taxon>
    </lineage>
</organism>
<reference evidence="1 2" key="1">
    <citation type="submission" date="2016-08" db="EMBL/GenBank/DDBJ databases">
        <authorList>
            <person name="Seilhamer J.J."/>
        </authorList>
    </citation>
    <scope>NUCLEOTIDE SEQUENCE [LARGE SCALE GENOMIC DNA]</scope>
    <source>
        <strain evidence="1 2">NML150140-1</strain>
    </source>
</reference>
<dbReference type="Proteomes" id="UP000094271">
    <property type="component" value="Unassembled WGS sequence"/>
</dbReference>
<evidence type="ECO:0000313" key="1">
    <source>
        <dbReference type="EMBL" id="ODR50350.1"/>
    </source>
</evidence>
<protein>
    <recommendedName>
        <fullName evidence="3">SON protein</fullName>
    </recommendedName>
</protein>
<evidence type="ECO:0008006" key="3">
    <source>
        <dbReference type="Google" id="ProtNLM"/>
    </source>
</evidence>
<accession>A0A1E3UIE0</accession>
<dbReference type="AlphaFoldDB" id="A0A1E3UIE0"/>
<dbReference type="OrthoDB" id="2055945at2"/>
<evidence type="ECO:0000313" key="2">
    <source>
        <dbReference type="Proteomes" id="UP000094271"/>
    </source>
</evidence>